<feature type="compositionally biased region" description="Polar residues" evidence="2">
    <location>
        <begin position="1"/>
        <end position="11"/>
    </location>
</feature>
<evidence type="ECO:0000313" key="5">
    <source>
        <dbReference type="Proteomes" id="UP000295662"/>
    </source>
</evidence>
<dbReference type="PANTHER" id="PTHR10625:SF10">
    <property type="entry name" value="HISTONE DEACETYLASE HDAC1"/>
    <property type="match status" value="1"/>
</dbReference>
<dbReference type="PANTHER" id="PTHR10625">
    <property type="entry name" value="HISTONE DEACETYLASE HDAC1-RELATED"/>
    <property type="match status" value="1"/>
</dbReference>
<evidence type="ECO:0000259" key="3">
    <source>
        <dbReference type="Pfam" id="PF00850"/>
    </source>
</evidence>
<gene>
    <name evidence="4" type="ORF">EI77_04307</name>
</gene>
<dbReference type="PRINTS" id="PR01270">
    <property type="entry name" value="HDASUPER"/>
</dbReference>
<feature type="domain" description="Histone deacetylase" evidence="3">
    <location>
        <begin position="20"/>
        <end position="310"/>
    </location>
</feature>
<comment type="similarity">
    <text evidence="1">Belongs to the histone deacetylase family.</text>
</comment>
<dbReference type="Gene3D" id="3.40.800.20">
    <property type="entry name" value="Histone deacetylase domain"/>
    <property type="match status" value="1"/>
</dbReference>
<dbReference type="EMBL" id="SOCA01000012">
    <property type="protein sequence ID" value="TDU64123.1"/>
    <property type="molecule type" value="Genomic_DNA"/>
</dbReference>
<dbReference type="AlphaFoldDB" id="A0A4R7RL13"/>
<organism evidence="4 5">
    <name type="scientific">Prosthecobacter fusiformis</name>
    <dbReference type="NCBI Taxonomy" id="48464"/>
    <lineage>
        <taxon>Bacteria</taxon>
        <taxon>Pseudomonadati</taxon>
        <taxon>Verrucomicrobiota</taxon>
        <taxon>Verrucomicrobiia</taxon>
        <taxon>Verrucomicrobiales</taxon>
        <taxon>Verrucomicrobiaceae</taxon>
        <taxon>Prosthecobacter</taxon>
    </lineage>
</organism>
<dbReference type="OrthoDB" id="9808367at2"/>
<dbReference type="CDD" id="cd09992">
    <property type="entry name" value="HDAC_classII"/>
    <property type="match status" value="1"/>
</dbReference>
<reference evidence="4 5" key="1">
    <citation type="submission" date="2019-03" db="EMBL/GenBank/DDBJ databases">
        <title>Genomic Encyclopedia of Archaeal and Bacterial Type Strains, Phase II (KMG-II): from individual species to whole genera.</title>
        <authorList>
            <person name="Goeker M."/>
        </authorList>
    </citation>
    <scope>NUCLEOTIDE SEQUENCE [LARGE SCALE GENOMIC DNA]</scope>
    <source>
        <strain evidence="4 5">ATCC 25309</strain>
    </source>
</reference>
<dbReference type="GO" id="GO:0040029">
    <property type="term" value="P:epigenetic regulation of gene expression"/>
    <property type="evidence" value="ECO:0007669"/>
    <property type="project" value="TreeGrafter"/>
</dbReference>
<dbReference type="InterPro" id="IPR023696">
    <property type="entry name" value="Ureohydrolase_dom_sf"/>
</dbReference>
<evidence type="ECO:0000256" key="2">
    <source>
        <dbReference type="SAM" id="MobiDB-lite"/>
    </source>
</evidence>
<dbReference type="SUPFAM" id="SSF52768">
    <property type="entry name" value="Arginase/deacetylase"/>
    <property type="match status" value="1"/>
</dbReference>
<keyword evidence="5" id="KW-1185">Reference proteome</keyword>
<dbReference type="InterPro" id="IPR037138">
    <property type="entry name" value="His_deacetylse_dom_sf"/>
</dbReference>
<dbReference type="RefSeq" id="WP_133797287.1">
    <property type="nucleotide sequence ID" value="NZ_SOCA01000012.1"/>
</dbReference>
<dbReference type="Pfam" id="PF00850">
    <property type="entry name" value="Hist_deacetyl"/>
    <property type="match status" value="1"/>
</dbReference>
<proteinExistence type="inferred from homology"/>
<dbReference type="Proteomes" id="UP000295662">
    <property type="component" value="Unassembled WGS sequence"/>
</dbReference>
<dbReference type="GO" id="GO:0004407">
    <property type="term" value="F:histone deacetylase activity"/>
    <property type="evidence" value="ECO:0007669"/>
    <property type="project" value="TreeGrafter"/>
</dbReference>
<accession>A0A4R7RL13</accession>
<evidence type="ECO:0000313" key="4">
    <source>
        <dbReference type="EMBL" id="TDU64123.1"/>
    </source>
</evidence>
<protein>
    <submittedName>
        <fullName evidence="4">Acetoin utilization deacetylase AcuC-like enzyme</fullName>
    </submittedName>
</protein>
<dbReference type="InterPro" id="IPR000286">
    <property type="entry name" value="HDACs"/>
</dbReference>
<sequence length="312" mass="33668">MTTGIHLQSIYTDHDPGPGHPESPSRYTAITQALTASGLLPRLTPIPGRHAEIPEIQLCHPRHYIELVRDEVAAGLDTLSTGDTQISDKSYAVATHAVGSVLDAVDLVMTGQLQRAFCAVRPPGHHARPSQGMGFCLFNNIAIGARHAQKKHGAAKVLIVDWDVHHGNGTQDIFYDDATVLFASTHQSPWYPFTGRADETGAGKGQGTTLNFPLPAGSGMKEIRPIFQDRLLPAIARFQPDLIMISAGFDSRINDPLGQFHLTDDDFAHLTRLLQQAAAEHCQGRLISILEGGYSLPGLATAVTAHVTAMLE</sequence>
<feature type="region of interest" description="Disordered" evidence="2">
    <location>
        <begin position="1"/>
        <end position="23"/>
    </location>
</feature>
<evidence type="ECO:0000256" key="1">
    <source>
        <dbReference type="ARBA" id="ARBA00005947"/>
    </source>
</evidence>
<comment type="caution">
    <text evidence="4">The sequence shown here is derived from an EMBL/GenBank/DDBJ whole genome shotgun (WGS) entry which is preliminary data.</text>
</comment>
<name>A0A4R7RL13_9BACT</name>
<dbReference type="InterPro" id="IPR023801">
    <property type="entry name" value="His_deacetylse_dom"/>
</dbReference>